<keyword evidence="2" id="KW-0479">Metal-binding</keyword>
<dbReference type="Proteomes" id="UP000042527">
    <property type="component" value="Unassembled WGS sequence"/>
</dbReference>
<accession>A0A0B7GXN6</accession>
<keyword evidence="6" id="KW-0067">ATP-binding</keyword>
<dbReference type="InterPro" id="IPR004589">
    <property type="entry name" value="DNA_helicase_ATP-dep_RecQ"/>
</dbReference>
<name>A0A0B7GXN6_TREPH</name>
<feature type="domain" description="Helicase C-terminal" evidence="14">
    <location>
        <begin position="361"/>
        <end position="505"/>
    </location>
</feature>
<dbReference type="GO" id="GO:0006281">
    <property type="term" value="P:DNA repair"/>
    <property type="evidence" value="ECO:0007669"/>
    <property type="project" value="TreeGrafter"/>
</dbReference>
<keyword evidence="4 15" id="KW-0378">Hydrolase</keyword>
<keyword evidence="3" id="KW-0547">Nucleotide-binding</keyword>
<evidence type="ECO:0000313" key="15">
    <source>
        <dbReference type="EMBL" id="CEM61386.1"/>
    </source>
</evidence>
<evidence type="ECO:0000256" key="7">
    <source>
        <dbReference type="ARBA" id="ARBA00023125"/>
    </source>
</evidence>
<dbReference type="AlphaFoldDB" id="A0A0B7GXN6"/>
<keyword evidence="7" id="KW-0238">DNA-binding</keyword>
<evidence type="ECO:0000256" key="9">
    <source>
        <dbReference type="ARBA" id="ARBA00034617"/>
    </source>
</evidence>
<dbReference type="PROSITE" id="PS51192">
    <property type="entry name" value="HELICASE_ATP_BIND_1"/>
    <property type="match status" value="1"/>
</dbReference>
<dbReference type="Gene3D" id="3.40.50.300">
    <property type="entry name" value="P-loop containing nucleotide triphosphate hydrolases"/>
    <property type="match status" value="2"/>
</dbReference>
<dbReference type="GO" id="GO:0005694">
    <property type="term" value="C:chromosome"/>
    <property type="evidence" value="ECO:0007669"/>
    <property type="project" value="TreeGrafter"/>
</dbReference>
<dbReference type="InterPro" id="IPR011545">
    <property type="entry name" value="DEAD/DEAH_box_helicase_dom"/>
</dbReference>
<evidence type="ECO:0000256" key="10">
    <source>
        <dbReference type="ARBA" id="ARBA00034808"/>
    </source>
</evidence>
<dbReference type="SUPFAM" id="SSF52540">
    <property type="entry name" value="P-loop containing nucleoside triphosphate hydrolases"/>
    <property type="match status" value="1"/>
</dbReference>
<dbReference type="EC" id="5.6.2.4" evidence="10"/>
<dbReference type="Pfam" id="PF00271">
    <property type="entry name" value="Helicase_C"/>
    <property type="match status" value="1"/>
</dbReference>
<evidence type="ECO:0000256" key="1">
    <source>
        <dbReference type="ARBA" id="ARBA00005446"/>
    </source>
</evidence>
<dbReference type="GO" id="GO:0043138">
    <property type="term" value="F:3'-5' DNA helicase activity"/>
    <property type="evidence" value="ECO:0007669"/>
    <property type="project" value="UniProtKB-EC"/>
</dbReference>
<protein>
    <recommendedName>
        <fullName evidence="11">ATP-dependent DNA helicase RecQ</fullName>
        <ecNumber evidence="10">5.6.2.4</ecNumber>
    </recommendedName>
    <alternativeName>
        <fullName evidence="12">DNA 3'-5' helicase RecQ</fullName>
    </alternativeName>
</protein>
<dbReference type="Pfam" id="PF00270">
    <property type="entry name" value="DEAD"/>
    <property type="match status" value="1"/>
</dbReference>
<dbReference type="GO" id="GO:0009378">
    <property type="term" value="F:four-way junction helicase activity"/>
    <property type="evidence" value="ECO:0007669"/>
    <property type="project" value="TreeGrafter"/>
</dbReference>
<evidence type="ECO:0000256" key="8">
    <source>
        <dbReference type="ARBA" id="ARBA00023235"/>
    </source>
</evidence>
<dbReference type="SMART" id="SM00487">
    <property type="entry name" value="DEXDc"/>
    <property type="match status" value="1"/>
</dbReference>
<evidence type="ECO:0000259" key="13">
    <source>
        <dbReference type="PROSITE" id="PS51192"/>
    </source>
</evidence>
<dbReference type="GO" id="GO:0003677">
    <property type="term" value="F:DNA binding"/>
    <property type="evidence" value="ECO:0007669"/>
    <property type="project" value="UniProtKB-KW"/>
</dbReference>
<comment type="catalytic activity">
    <reaction evidence="9">
        <text>Couples ATP hydrolysis with the unwinding of duplex DNA by translocating in the 3'-5' direction.</text>
        <dbReference type="EC" id="5.6.2.4"/>
    </reaction>
</comment>
<dbReference type="InterPro" id="IPR014001">
    <property type="entry name" value="Helicase_ATP-bd"/>
</dbReference>
<dbReference type="InterPro" id="IPR001650">
    <property type="entry name" value="Helicase_C-like"/>
</dbReference>
<dbReference type="CDD" id="cd17920">
    <property type="entry name" value="DEXHc_RecQ"/>
    <property type="match status" value="1"/>
</dbReference>
<organism evidence="15 16">
    <name type="scientific">Treponema phagedenis</name>
    <dbReference type="NCBI Taxonomy" id="162"/>
    <lineage>
        <taxon>Bacteria</taxon>
        <taxon>Pseudomonadati</taxon>
        <taxon>Spirochaetota</taxon>
        <taxon>Spirochaetia</taxon>
        <taxon>Spirochaetales</taxon>
        <taxon>Treponemataceae</taxon>
        <taxon>Treponema</taxon>
    </lineage>
</organism>
<dbReference type="GO" id="GO:0005524">
    <property type="term" value="F:ATP binding"/>
    <property type="evidence" value="ECO:0007669"/>
    <property type="project" value="UniProtKB-KW"/>
</dbReference>
<keyword evidence="8" id="KW-0413">Isomerase</keyword>
<evidence type="ECO:0000256" key="6">
    <source>
        <dbReference type="ARBA" id="ARBA00022840"/>
    </source>
</evidence>
<keyword evidence="16" id="KW-1185">Reference proteome</keyword>
<dbReference type="GO" id="GO:0006310">
    <property type="term" value="P:DNA recombination"/>
    <property type="evidence" value="ECO:0007669"/>
    <property type="project" value="InterPro"/>
</dbReference>
<evidence type="ECO:0000256" key="2">
    <source>
        <dbReference type="ARBA" id="ARBA00022723"/>
    </source>
</evidence>
<evidence type="ECO:0000256" key="3">
    <source>
        <dbReference type="ARBA" id="ARBA00022741"/>
    </source>
</evidence>
<comment type="similarity">
    <text evidence="1">Belongs to the helicase family. RecQ subfamily.</text>
</comment>
<dbReference type="InterPro" id="IPR027417">
    <property type="entry name" value="P-loop_NTPase"/>
</dbReference>
<dbReference type="NCBIfam" id="TIGR00614">
    <property type="entry name" value="recQ_fam"/>
    <property type="match status" value="1"/>
</dbReference>
<dbReference type="InterPro" id="IPR032284">
    <property type="entry name" value="RecQ_Zn-bd"/>
</dbReference>
<dbReference type="PANTHER" id="PTHR13710">
    <property type="entry name" value="DNA HELICASE RECQ FAMILY MEMBER"/>
    <property type="match status" value="1"/>
</dbReference>
<gene>
    <name evidence="15" type="ORF">TPHV1_180051</name>
</gene>
<keyword evidence="5 15" id="KW-0347">Helicase</keyword>
<evidence type="ECO:0000256" key="5">
    <source>
        <dbReference type="ARBA" id="ARBA00022806"/>
    </source>
</evidence>
<sequence length="618" mass="69764">MDVKNSEPPRTAVVPNRNDVLKQGSLQSFKTRRFHFDTDVKMKPLCRTLFIQFFADLNFYFDNKYMQEHPIKMKTFAEPFFAEEGDICPHVDSDNPAYSLGKSFDAVALCAETVFGISTLFPWQRLAIANILDAIRAEESIEQQVKTNSHKDPDADCENFERYDQDGILRGRQIVLLPTGAGKSLCFQVPALLLDKPTLVIYPLLALMQDQYRRLKEAGLEPALFRGGQTPEERQHNFSLLKGENGHQKAKLIIANPEILLAGQVLNEIEKIGIAHLAIDEAHCVSEWGDSFRPAYLELASIIKKLNPPAVTAFTATAGDAVLSRISEILFEGRAHIVRGESDRPNISYAVRHCRVKQPALLAELAIRKRPLVIFCATQKETERIAAFLRNTLHDKNIRFYHAGLQREEKTEVEQWFHTHDSAILVTTCAWGMGVDKKNVRTVIHFDPPPTAESYVQEAGRGGRDREAAEAVLLWSPKDSEKLATMSETQQQRSMVLRDFAESKRCRRTVLLHALGEKNAVALNPGDETIACAGCDVCNGTANFFCADEKALCNFVQKNNLLYTSEELVDQLKTRIKYWTAKDFKFLITELINTNILKESDSFFRKKKLTLASSKPKS</sequence>
<dbReference type="EMBL" id="CDNC01000010">
    <property type="protein sequence ID" value="CEM61386.1"/>
    <property type="molecule type" value="Genomic_DNA"/>
</dbReference>
<evidence type="ECO:0000256" key="12">
    <source>
        <dbReference type="ARBA" id="ARBA00044550"/>
    </source>
</evidence>
<reference evidence="16" key="1">
    <citation type="submission" date="2015-01" db="EMBL/GenBank/DDBJ databases">
        <authorList>
            <person name="Manzoor Shahid"/>
            <person name="Zubair Saima"/>
        </authorList>
    </citation>
    <scope>NUCLEOTIDE SEQUENCE [LARGE SCALE GENOMIC DNA]</scope>
    <source>
        <strain evidence="16">V1</strain>
    </source>
</reference>
<evidence type="ECO:0000259" key="14">
    <source>
        <dbReference type="PROSITE" id="PS51194"/>
    </source>
</evidence>
<dbReference type="GO" id="GO:0016787">
    <property type="term" value="F:hydrolase activity"/>
    <property type="evidence" value="ECO:0007669"/>
    <property type="project" value="UniProtKB-KW"/>
</dbReference>
<evidence type="ECO:0000256" key="4">
    <source>
        <dbReference type="ARBA" id="ARBA00022801"/>
    </source>
</evidence>
<proteinExistence type="inferred from homology"/>
<dbReference type="GO" id="GO:0005737">
    <property type="term" value="C:cytoplasm"/>
    <property type="evidence" value="ECO:0007669"/>
    <property type="project" value="TreeGrafter"/>
</dbReference>
<dbReference type="PANTHER" id="PTHR13710:SF105">
    <property type="entry name" value="ATP-DEPENDENT DNA HELICASE Q1"/>
    <property type="match status" value="1"/>
</dbReference>
<feature type="domain" description="Helicase ATP-binding" evidence="13">
    <location>
        <begin position="164"/>
        <end position="336"/>
    </location>
</feature>
<dbReference type="SMART" id="SM00490">
    <property type="entry name" value="HELICc"/>
    <property type="match status" value="1"/>
</dbReference>
<dbReference type="Pfam" id="PF16124">
    <property type="entry name" value="RecQ_Zn_bind"/>
    <property type="match status" value="1"/>
</dbReference>
<evidence type="ECO:0000313" key="16">
    <source>
        <dbReference type="Proteomes" id="UP000042527"/>
    </source>
</evidence>
<dbReference type="PROSITE" id="PS51194">
    <property type="entry name" value="HELICASE_CTER"/>
    <property type="match status" value="1"/>
</dbReference>
<dbReference type="GO" id="GO:0046872">
    <property type="term" value="F:metal ion binding"/>
    <property type="evidence" value="ECO:0007669"/>
    <property type="project" value="UniProtKB-KW"/>
</dbReference>
<evidence type="ECO:0000256" key="11">
    <source>
        <dbReference type="ARBA" id="ARBA00044535"/>
    </source>
</evidence>